<sequence length="469" mass="51984">MAIHSHPWCQRLLTPLPVDRVSGAVPSDDPLWEDIETEMVKLGSLAHSQVDINAVAEQCMTLLESRTKDMRVVVQLLRCLQHPAKATPFATAMMLLDDWVNVYWTTAWPQNSLQKTRLMTQAAKRFDSVLPRVAESASVAELGQLLTLSEQFAQRWSAIAPDNTLFDDLTVSLRRAQSRRAEQNKANEPPPRAQASASVASASSGQAEPKPSVDINHSDDRAWRQTQLKVAELLVEQQVDTPVGYRLRRHAIWSGITTPPLTAKGNATQLAPMSVDRVDEYKAAMGQADKALWARVEQSLVLAPYWFEGHMLSAQIATSLDCKATASAIADELHAFLTRLPTLRELTFNDGTPFLTDACREWVDAGQANSASSSGQSDDLAGEAAKCRAEKGLNAAMTLLDEKMAKMKEPRGRFYAQLILADLLAEEGMKTLATQHYHALWQETQRLGLSQWEPGLVSRLERFATSWSK</sequence>
<dbReference type="eggNOG" id="COG3515">
    <property type="taxonomic scope" value="Bacteria"/>
</dbReference>
<dbReference type="STRING" id="71657.SAMN02982996_02914"/>
<dbReference type="PANTHER" id="PTHR37024:SF3">
    <property type="entry name" value="TYPE VI SECRETION SYSTEM PROTEIN TSSA"/>
    <property type="match status" value="1"/>
</dbReference>
<feature type="region of interest" description="Disordered" evidence="1">
    <location>
        <begin position="177"/>
        <end position="217"/>
    </location>
</feature>
<dbReference type="NCBIfam" id="TIGR03362">
    <property type="entry name" value="VI_chp_7"/>
    <property type="match status" value="1"/>
</dbReference>
<reference evidence="3 4" key="1">
    <citation type="submission" date="2016-10" db="EMBL/GenBank/DDBJ databases">
        <authorList>
            <person name="de Groot N.N."/>
        </authorList>
    </citation>
    <scope>NUCLEOTIDE SEQUENCE [LARGE SCALE GENOMIC DNA]</scope>
    <source>
        <strain evidence="3 4">ATCC 29281</strain>
    </source>
</reference>
<evidence type="ECO:0000313" key="4">
    <source>
        <dbReference type="Proteomes" id="UP000187280"/>
    </source>
</evidence>
<dbReference type="InterPro" id="IPR017739">
    <property type="entry name" value="T6SS-assoc_VCA0119"/>
</dbReference>
<accession>A0A1H4F3T7</accession>
<keyword evidence="4" id="KW-1185">Reference proteome</keyword>
<organism evidence="3 4">
    <name type="scientific">Lonsdalea quercina</name>
    <dbReference type="NCBI Taxonomy" id="71657"/>
    <lineage>
        <taxon>Bacteria</taxon>
        <taxon>Pseudomonadati</taxon>
        <taxon>Pseudomonadota</taxon>
        <taxon>Gammaproteobacteria</taxon>
        <taxon>Enterobacterales</taxon>
        <taxon>Pectobacteriaceae</taxon>
        <taxon>Lonsdalea</taxon>
    </lineage>
</organism>
<dbReference type="PANTHER" id="PTHR37024">
    <property type="entry name" value="TYPE VI SECRETION SYSTEM DUF2094 AND IMPA-RELATED DOMAIN PROTEIN"/>
    <property type="match status" value="1"/>
</dbReference>
<dbReference type="Pfam" id="PF16989">
    <property type="entry name" value="T6SS_VasJ"/>
    <property type="match status" value="1"/>
</dbReference>
<dbReference type="Pfam" id="PF06812">
    <property type="entry name" value="ImpA_N"/>
    <property type="match status" value="1"/>
</dbReference>
<feature type="domain" description="ImpA N-terminal" evidence="2">
    <location>
        <begin position="13"/>
        <end position="112"/>
    </location>
</feature>
<evidence type="ECO:0000259" key="2">
    <source>
        <dbReference type="Pfam" id="PF06812"/>
    </source>
</evidence>
<dbReference type="InterPro" id="IPR010657">
    <property type="entry name" value="ImpA_N"/>
</dbReference>
<dbReference type="EMBL" id="FNQS01000011">
    <property type="protein sequence ID" value="SEA91899.1"/>
    <property type="molecule type" value="Genomic_DNA"/>
</dbReference>
<protein>
    <submittedName>
        <fullName evidence="3">Type VI secretion system protein VasJ</fullName>
    </submittedName>
</protein>
<gene>
    <name evidence="3" type="ORF">SAMN02982996_02914</name>
</gene>
<dbReference type="AlphaFoldDB" id="A0A1H4F3T7"/>
<feature type="compositionally biased region" description="Low complexity" evidence="1">
    <location>
        <begin position="193"/>
        <end position="207"/>
    </location>
</feature>
<evidence type="ECO:0000313" key="3">
    <source>
        <dbReference type="EMBL" id="SEA91899.1"/>
    </source>
</evidence>
<proteinExistence type="predicted"/>
<evidence type="ECO:0000256" key="1">
    <source>
        <dbReference type="SAM" id="MobiDB-lite"/>
    </source>
</evidence>
<name>A0A1H4F3T7_9GAMM</name>
<dbReference type="Proteomes" id="UP000187280">
    <property type="component" value="Unassembled WGS sequence"/>
</dbReference>